<dbReference type="PANTHER" id="PTHR22916:SF3">
    <property type="entry name" value="UDP-GLCNAC:BETAGAL BETA-1,3-N-ACETYLGLUCOSAMINYLTRANSFERASE-LIKE PROTEIN 1"/>
    <property type="match status" value="1"/>
</dbReference>
<evidence type="ECO:0000313" key="2">
    <source>
        <dbReference type="EMBL" id="KKN08433.1"/>
    </source>
</evidence>
<organism evidence="2">
    <name type="scientific">marine sediment metagenome</name>
    <dbReference type="NCBI Taxonomy" id="412755"/>
    <lineage>
        <taxon>unclassified sequences</taxon>
        <taxon>metagenomes</taxon>
        <taxon>ecological metagenomes</taxon>
    </lineage>
</organism>
<gene>
    <name evidence="2" type="ORF">LCGC14_1056740</name>
</gene>
<comment type="caution">
    <text evidence="2">The sequence shown here is derived from an EMBL/GenBank/DDBJ whole genome shotgun (WGS) entry which is preliminary data.</text>
</comment>
<dbReference type="Gene3D" id="3.90.550.10">
    <property type="entry name" value="Spore Coat Polysaccharide Biosynthesis Protein SpsA, Chain A"/>
    <property type="match status" value="1"/>
</dbReference>
<evidence type="ECO:0000259" key="1">
    <source>
        <dbReference type="Pfam" id="PF00535"/>
    </source>
</evidence>
<proteinExistence type="predicted"/>
<dbReference type="GO" id="GO:0016758">
    <property type="term" value="F:hexosyltransferase activity"/>
    <property type="evidence" value="ECO:0007669"/>
    <property type="project" value="UniProtKB-ARBA"/>
</dbReference>
<dbReference type="Pfam" id="PF00535">
    <property type="entry name" value="Glycos_transf_2"/>
    <property type="match status" value="1"/>
</dbReference>
<accession>A0A0F9QTA6</accession>
<feature type="domain" description="Glycosyltransferase 2-like" evidence="1">
    <location>
        <begin position="4"/>
        <end position="136"/>
    </location>
</feature>
<dbReference type="AlphaFoldDB" id="A0A0F9QTA6"/>
<dbReference type="CDD" id="cd00761">
    <property type="entry name" value="Glyco_tranf_GTA_type"/>
    <property type="match status" value="1"/>
</dbReference>
<dbReference type="EMBL" id="LAZR01004457">
    <property type="protein sequence ID" value="KKN08433.1"/>
    <property type="molecule type" value="Genomic_DNA"/>
</dbReference>
<dbReference type="InterPro" id="IPR001173">
    <property type="entry name" value="Glyco_trans_2-like"/>
</dbReference>
<sequence>MVLSIIVPIYNAEKYVEGFLDSLLKHDISKPEYEILVMDNESLDTSYFILQNYAATYSCSKVYQQENKGSCSARNALLKKVSGTYVYFFDADHLLAYRALGLLVREAKRRLFAFLRFDTITTTEVNNFDQKLPIVVPTDLNNPNESDYLEQNSKGRMETWWYLVRTSFLTQINLTFNYNDSNGEVFITVPLLGSAKRLFQLPISVHFYNQSDFSIMHNKVMGHRRMIVQNLHGIIYDFSQRIARLKFSQVTNSVIQTLEKPKDIVVGFFLFKLLRSDISSNKAMAYLYTIMKIGAYTLKLLLMKIFLD</sequence>
<reference evidence="2" key="1">
    <citation type="journal article" date="2015" name="Nature">
        <title>Complex archaea that bridge the gap between prokaryotes and eukaryotes.</title>
        <authorList>
            <person name="Spang A."/>
            <person name="Saw J.H."/>
            <person name="Jorgensen S.L."/>
            <person name="Zaremba-Niedzwiedzka K."/>
            <person name="Martijn J."/>
            <person name="Lind A.E."/>
            <person name="van Eijk R."/>
            <person name="Schleper C."/>
            <person name="Guy L."/>
            <person name="Ettema T.J."/>
        </authorList>
    </citation>
    <scope>NUCLEOTIDE SEQUENCE</scope>
</reference>
<protein>
    <recommendedName>
        <fullName evidence="1">Glycosyltransferase 2-like domain-containing protein</fullName>
    </recommendedName>
</protein>
<dbReference type="SUPFAM" id="SSF53448">
    <property type="entry name" value="Nucleotide-diphospho-sugar transferases"/>
    <property type="match status" value="1"/>
</dbReference>
<dbReference type="PANTHER" id="PTHR22916">
    <property type="entry name" value="GLYCOSYLTRANSFERASE"/>
    <property type="match status" value="1"/>
</dbReference>
<name>A0A0F9QTA6_9ZZZZ</name>
<dbReference type="InterPro" id="IPR029044">
    <property type="entry name" value="Nucleotide-diphossugar_trans"/>
</dbReference>